<feature type="region of interest" description="Disordered" evidence="1">
    <location>
        <begin position="44"/>
        <end position="89"/>
    </location>
</feature>
<dbReference type="AlphaFoldDB" id="A0A6G1D061"/>
<name>A0A6G1D061_9ORYZ</name>
<proteinExistence type="predicted"/>
<dbReference type="Proteomes" id="UP000479710">
    <property type="component" value="Unassembled WGS sequence"/>
</dbReference>
<comment type="caution">
    <text evidence="2">The sequence shown here is derived from an EMBL/GenBank/DDBJ whole genome shotgun (WGS) entry which is preliminary data.</text>
</comment>
<protein>
    <submittedName>
        <fullName evidence="2">Uncharacterized protein</fullName>
    </submittedName>
</protein>
<keyword evidence="3" id="KW-1185">Reference proteome</keyword>
<evidence type="ECO:0000313" key="2">
    <source>
        <dbReference type="EMBL" id="KAF0905554.1"/>
    </source>
</evidence>
<evidence type="ECO:0000256" key="1">
    <source>
        <dbReference type="SAM" id="MobiDB-lite"/>
    </source>
</evidence>
<feature type="region of interest" description="Disordered" evidence="1">
    <location>
        <begin position="1"/>
        <end position="31"/>
    </location>
</feature>
<reference evidence="2 3" key="1">
    <citation type="submission" date="2019-11" db="EMBL/GenBank/DDBJ databases">
        <title>Whole genome sequence of Oryza granulata.</title>
        <authorList>
            <person name="Li W."/>
        </authorList>
    </citation>
    <scope>NUCLEOTIDE SEQUENCE [LARGE SCALE GENOMIC DNA]</scope>
    <source>
        <strain evidence="3">cv. Menghai</strain>
        <tissue evidence="2">Leaf</tissue>
    </source>
</reference>
<dbReference type="EMBL" id="SPHZ02000007">
    <property type="protein sequence ID" value="KAF0905554.1"/>
    <property type="molecule type" value="Genomic_DNA"/>
</dbReference>
<feature type="compositionally biased region" description="Gly residues" evidence="1">
    <location>
        <begin position="56"/>
        <end position="69"/>
    </location>
</feature>
<sequence length="89" mass="8942">MGAVLPQRTHALALSSGPPLSVPGRATADADTRTRACQLSFLGPHSSALTKDGPVGRDGPGARPGGRAGRWGPCAVAQSTRVARGMPDG</sequence>
<accession>A0A6G1D061</accession>
<gene>
    <name evidence="2" type="ORF">E2562_007351</name>
</gene>
<evidence type="ECO:0000313" key="3">
    <source>
        <dbReference type="Proteomes" id="UP000479710"/>
    </source>
</evidence>
<organism evidence="2 3">
    <name type="scientific">Oryza meyeriana var. granulata</name>
    <dbReference type="NCBI Taxonomy" id="110450"/>
    <lineage>
        <taxon>Eukaryota</taxon>
        <taxon>Viridiplantae</taxon>
        <taxon>Streptophyta</taxon>
        <taxon>Embryophyta</taxon>
        <taxon>Tracheophyta</taxon>
        <taxon>Spermatophyta</taxon>
        <taxon>Magnoliopsida</taxon>
        <taxon>Liliopsida</taxon>
        <taxon>Poales</taxon>
        <taxon>Poaceae</taxon>
        <taxon>BOP clade</taxon>
        <taxon>Oryzoideae</taxon>
        <taxon>Oryzeae</taxon>
        <taxon>Oryzinae</taxon>
        <taxon>Oryza</taxon>
        <taxon>Oryza meyeriana</taxon>
    </lineage>
</organism>